<reference evidence="5 6" key="1">
    <citation type="journal article" date="2016" name="Genome Biol. Evol.">
        <title>Divergent and convergent evolution of fungal pathogenicity.</title>
        <authorList>
            <person name="Shang Y."/>
            <person name="Xiao G."/>
            <person name="Zheng P."/>
            <person name="Cen K."/>
            <person name="Zhan S."/>
            <person name="Wang C."/>
        </authorList>
    </citation>
    <scope>NUCLEOTIDE SEQUENCE [LARGE SCALE GENOMIC DNA]</scope>
    <source>
        <strain evidence="5 6">RCEF 264</strain>
    </source>
</reference>
<feature type="repeat" description="WD" evidence="4">
    <location>
        <begin position="55"/>
        <end position="80"/>
    </location>
</feature>
<dbReference type="PANTHER" id="PTHR22839">
    <property type="entry name" value="THO COMPLEX SUBUNIT 3 THO3"/>
    <property type="match status" value="1"/>
</dbReference>
<keyword evidence="6" id="KW-1185">Reference proteome</keyword>
<dbReference type="PRINTS" id="PR00320">
    <property type="entry name" value="GPROTEINBRPT"/>
</dbReference>
<evidence type="ECO:0000256" key="1">
    <source>
        <dbReference type="ARBA" id="ARBA00022574"/>
    </source>
</evidence>
<organism evidence="5 6">
    <name type="scientific">Niveomyces insectorum RCEF 264</name>
    <dbReference type="NCBI Taxonomy" id="1081102"/>
    <lineage>
        <taxon>Eukaryota</taxon>
        <taxon>Fungi</taxon>
        <taxon>Dikarya</taxon>
        <taxon>Ascomycota</taxon>
        <taxon>Pezizomycotina</taxon>
        <taxon>Sordariomycetes</taxon>
        <taxon>Hypocreomycetidae</taxon>
        <taxon>Hypocreales</taxon>
        <taxon>Cordycipitaceae</taxon>
        <taxon>Niveomyces</taxon>
    </lineage>
</organism>
<feature type="repeat" description="WD" evidence="4">
    <location>
        <begin position="231"/>
        <end position="272"/>
    </location>
</feature>
<dbReference type="Pfam" id="PF00400">
    <property type="entry name" value="WD40"/>
    <property type="match status" value="4"/>
</dbReference>
<dbReference type="PROSITE" id="PS50294">
    <property type="entry name" value="WD_REPEATS_REGION"/>
    <property type="match status" value="3"/>
</dbReference>
<dbReference type="EMBL" id="AZHD01000027">
    <property type="protein sequence ID" value="OAA53759.1"/>
    <property type="molecule type" value="Genomic_DNA"/>
</dbReference>
<dbReference type="AlphaFoldDB" id="A0A167M0D9"/>
<dbReference type="Proteomes" id="UP000076874">
    <property type="component" value="Unassembled WGS sequence"/>
</dbReference>
<dbReference type="InterPro" id="IPR001680">
    <property type="entry name" value="WD40_rpt"/>
</dbReference>
<feature type="repeat" description="WD" evidence="4">
    <location>
        <begin position="92"/>
        <end position="134"/>
    </location>
</feature>
<dbReference type="CDD" id="cd00200">
    <property type="entry name" value="WD40"/>
    <property type="match status" value="1"/>
</dbReference>
<keyword evidence="1 4" id="KW-0853">WD repeat</keyword>
<dbReference type="OrthoDB" id="340259at2759"/>
<dbReference type="PANTHER" id="PTHR22839:SF0">
    <property type="entry name" value="THO COMPLEX SUBUNIT 3"/>
    <property type="match status" value="1"/>
</dbReference>
<gene>
    <name evidence="5" type="ORF">SPI_09204</name>
</gene>
<dbReference type="InterPro" id="IPR040132">
    <property type="entry name" value="Tex1/THOC3"/>
</dbReference>
<dbReference type="Gene3D" id="2.130.10.10">
    <property type="entry name" value="YVTN repeat-like/Quinoprotein amine dehydrogenase"/>
    <property type="match status" value="2"/>
</dbReference>
<dbReference type="STRING" id="1081102.A0A167M0D9"/>
<name>A0A167M0D9_9HYPO</name>
<dbReference type="GO" id="GO:0000445">
    <property type="term" value="C:THO complex part of transcription export complex"/>
    <property type="evidence" value="ECO:0007669"/>
    <property type="project" value="TreeGrafter"/>
</dbReference>
<dbReference type="InterPro" id="IPR019775">
    <property type="entry name" value="WD40_repeat_CS"/>
</dbReference>
<dbReference type="FunFam" id="2.130.10.10:FF:000870">
    <property type="entry name" value="WD repeat-containing protein"/>
    <property type="match status" value="1"/>
</dbReference>
<sequence>MAPLMMRARERLSKDRFSGYFSALRSQAYQDPSASRALAYHDPAVEKGESTLLGVRSISWNPLSTLVATGSSDRSVRVWNPDKPNVRFSTELKGHTAPIERVAFNPVKDAELCSVSADGVAKFWDVRTMACTNEVKDLGGAVTLAWAPDGDALVLGNRDNNLFVLSPTQPTPVAVKKQPTRTNDLAFCWSGKKVFTAAGDGRTRILSFPDLEPVFRVNYAVRDGESAEFSLKGHTAECLTVAMSPTGRTLATGGSDAIIALWDTSKWTCQRTITSMAGPVRSLSFSWDGNFVVAGSTEGTGLKVTQTESGEHVHTFKTAQPVPVVAWAPTRYFLAYAELGSLRIVGVDTEGKH</sequence>
<dbReference type="InterPro" id="IPR020472">
    <property type="entry name" value="WD40_PAC1"/>
</dbReference>
<dbReference type="SUPFAM" id="SSF50978">
    <property type="entry name" value="WD40 repeat-like"/>
    <property type="match status" value="1"/>
</dbReference>
<evidence type="ECO:0000313" key="6">
    <source>
        <dbReference type="Proteomes" id="UP000076874"/>
    </source>
</evidence>
<dbReference type="InterPro" id="IPR036322">
    <property type="entry name" value="WD40_repeat_dom_sf"/>
</dbReference>
<proteinExistence type="inferred from homology"/>
<keyword evidence="2" id="KW-0677">Repeat</keyword>
<evidence type="ECO:0000313" key="5">
    <source>
        <dbReference type="EMBL" id="OAA53759.1"/>
    </source>
</evidence>
<dbReference type="PROSITE" id="PS00678">
    <property type="entry name" value="WD_REPEATS_1"/>
    <property type="match status" value="1"/>
</dbReference>
<evidence type="ECO:0000256" key="2">
    <source>
        <dbReference type="ARBA" id="ARBA00022737"/>
    </source>
</evidence>
<evidence type="ECO:0000256" key="4">
    <source>
        <dbReference type="PROSITE-ProRule" id="PRU00221"/>
    </source>
</evidence>
<protein>
    <submittedName>
        <fullName evidence="5">WD repeat-containing protein</fullName>
    </submittedName>
</protein>
<evidence type="ECO:0000256" key="3">
    <source>
        <dbReference type="ARBA" id="ARBA00046343"/>
    </source>
</evidence>
<comment type="similarity">
    <text evidence="3">Belongs to the THOC3 family.</text>
</comment>
<dbReference type="SMART" id="SM00320">
    <property type="entry name" value="WD40"/>
    <property type="match status" value="7"/>
</dbReference>
<dbReference type="GO" id="GO:0006406">
    <property type="term" value="P:mRNA export from nucleus"/>
    <property type="evidence" value="ECO:0007669"/>
    <property type="project" value="InterPro"/>
</dbReference>
<comment type="caution">
    <text evidence="5">The sequence shown here is derived from an EMBL/GenBank/DDBJ whole genome shotgun (WGS) entry which is preliminary data.</text>
</comment>
<accession>A0A167M0D9</accession>
<dbReference type="PROSITE" id="PS50082">
    <property type="entry name" value="WD_REPEATS_2"/>
    <property type="match status" value="3"/>
</dbReference>
<dbReference type="InterPro" id="IPR015943">
    <property type="entry name" value="WD40/YVTN_repeat-like_dom_sf"/>
</dbReference>